<dbReference type="SUPFAM" id="SSF55331">
    <property type="entry name" value="Tautomerase/MIF"/>
    <property type="match status" value="1"/>
</dbReference>
<evidence type="ECO:0000313" key="1">
    <source>
        <dbReference type="EMBL" id="MUG73910.1"/>
    </source>
</evidence>
<proteinExistence type="predicted"/>
<reference evidence="1 2" key="1">
    <citation type="submission" date="2019-11" db="EMBL/GenBank/DDBJ databases">
        <title>Draft genome sequences of five Paenibacillus species of dairy origin.</title>
        <authorList>
            <person name="Olajide A.M."/>
            <person name="Chen S."/>
            <person name="Lapointe G."/>
        </authorList>
    </citation>
    <scope>NUCLEOTIDE SEQUENCE [LARGE SCALE GENOMIC DNA]</scope>
    <source>
        <strain evidence="1 2">2CS3</strain>
    </source>
</reference>
<keyword evidence="2" id="KW-1185">Reference proteome</keyword>
<dbReference type="RefSeq" id="WP_127610100.1">
    <property type="nucleotide sequence ID" value="NZ_JARTHJ010000202.1"/>
</dbReference>
<dbReference type="Gene3D" id="3.30.429.10">
    <property type="entry name" value="Macrophage Migration Inhibitory Factor"/>
    <property type="match status" value="1"/>
</dbReference>
<accession>A0A7X2ZGI1</accession>
<protein>
    <submittedName>
        <fullName evidence="1">DUF1904 family protein</fullName>
    </submittedName>
</protein>
<dbReference type="EMBL" id="WNZX01000036">
    <property type="protein sequence ID" value="MUG73910.1"/>
    <property type="molecule type" value="Genomic_DNA"/>
</dbReference>
<dbReference type="InterPro" id="IPR015017">
    <property type="entry name" value="DUF1904"/>
</dbReference>
<dbReference type="Proteomes" id="UP000450917">
    <property type="component" value="Unassembled WGS sequence"/>
</dbReference>
<evidence type="ECO:0000313" key="2">
    <source>
        <dbReference type="Proteomes" id="UP000450917"/>
    </source>
</evidence>
<comment type="caution">
    <text evidence="1">The sequence shown here is derived from an EMBL/GenBank/DDBJ whole genome shotgun (WGS) entry which is preliminary data.</text>
</comment>
<dbReference type="InterPro" id="IPR014347">
    <property type="entry name" value="Tautomerase/MIF_sf"/>
</dbReference>
<gene>
    <name evidence="1" type="ORF">GNP93_25225</name>
</gene>
<organism evidence="1 2">
    <name type="scientific">Paenibacillus validus</name>
    <dbReference type="NCBI Taxonomy" id="44253"/>
    <lineage>
        <taxon>Bacteria</taxon>
        <taxon>Bacillati</taxon>
        <taxon>Bacillota</taxon>
        <taxon>Bacilli</taxon>
        <taxon>Bacillales</taxon>
        <taxon>Paenibacillaceae</taxon>
        <taxon>Paenibacillus</taxon>
    </lineage>
</organism>
<name>A0A7X2ZGI1_9BACL</name>
<dbReference type="Pfam" id="PF08921">
    <property type="entry name" value="DUF1904"/>
    <property type="match status" value="1"/>
</dbReference>
<sequence>MPHLITRGIPTEFVRAISRPLVDELARVCDCGTDNFTIECLQTTGVFDGELVPSFPFIEVAWFERGQEVRDRFAQAVDAHLKTVGISEAEIAFVAYQEDSYYVNGKRFG</sequence>
<dbReference type="AlphaFoldDB" id="A0A7X2ZGI1"/>